<dbReference type="HAMAP" id="MF_01927">
    <property type="entry name" value="PurU"/>
    <property type="match status" value="1"/>
</dbReference>
<dbReference type="UniPathway" id="UPA00074">
    <property type="reaction ID" value="UER00170"/>
</dbReference>
<dbReference type="PIRSF" id="PIRSF036480">
    <property type="entry name" value="FormyFH4_hydr"/>
    <property type="match status" value="1"/>
</dbReference>
<dbReference type="InterPro" id="IPR036477">
    <property type="entry name" value="Formyl_transf_N_sf"/>
</dbReference>
<dbReference type="Gene3D" id="3.30.70.260">
    <property type="match status" value="1"/>
</dbReference>
<dbReference type="InterPro" id="IPR041729">
    <property type="entry name" value="Formyl-FH4-Hydrolase_C"/>
</dbReference>
<feature type="domain" description="ACT" evidence="5">
    <location>
        <begin position="13"/>
        <end position="93"/>
    </location>
</feature>
<dbReference type="GO" id="GO:0006189">
    <property type="term" value="P:'de novo' IMP biosynthetic process"/>
    <property type="evidence" value="ECO:0007669"/>
    <property type="project" value="UniProtKB-UniRule"/>
</dbReference>
<keyword evidence="2 3" id="KW-0378">Hydrolase</keyword>
<comment type="similarity">
    <text evidence="3">Belongs to the PurU family.</text>
</comment>
<organism evidence="6 7">
    <name type="scientific">Marispirochaeta aestuarii</name>
    <dbReference type="NCBI Taxonomy" id="1963862"/>
    <lineage>
        <taxon>Bacteria</taxon>
        <taxon>Pseudomonadati</taxon>
        <taxon>Spirochaetota</taxon>
        <taxon>Spirochaetia</taxon>
        <taxon>Spirochaetales</taxon>
        <taxon>Spirochaetaceae</taxon>
        <taxon>Marispirochaeta</taxon>
    </lineage>
</organism>
<evidence type="ECO:0000313" key="7">
    <source>
        <dbReference type="Proteomes" id="UP000192343"/>
    </source>
</evidence>
<comment type="catalytic activity">
    <reaction evidence="3">
        <text>(6R)-10-formyltetrahydrofolate + H2O = (6S)-5,6,7,8-tetrahydrofolate + formate + H(+)</text>
        <dbReference type="Rhea" id="RHEA:19833"/>
        <dbReference type="ChEBI" id="CHEBI:15377"/>
        <dbReference type="ChEBI" id="CHEBI:15378"/>
        <dbReference type="ChEBI" id="CHEBI:15740"/>
        <dbReference type="ChEBI" id="CHEBI:57453"/>
        <dbReference type="ChEBI" id="CHEBI:195366"/>
        <dbReference type="EC" id="3.5.1.10"/>
    </reaction>
</comment>
<dbReference type="GO" id="GO:0006730">
    <property type="term" value="P:one-carbon metabolic process"/>
    <property type="evidence" value="ECO:0007669"/>
    <property type="project" value="UniProtKB-KW"/>
</dbReference>
<evidence type="ECO:0000256" key="4">
    <source>
        <dbReference type="NCBIfam" id="TIGR00655"/>
    </source>
</evidence>
<reference evidence="6 7" key="1">
    <citation type="submission" date="2017-03" db="EMBL/GenBank/DDBJ databases">
        <title>Draft Genome sequence of Marispirochaeta sp. strain JC444.</title>
        <authorList>
            <person name="Shivani Y."/>
            <person name="Subhash Y."/>
            <person name="Sasikala C."/>
            <person name="Ramana C."/>
        </authorList>
    </citation>
    <scope>NUCLEOTIDE SEQUENCE [LARGE SCALE GENOMIC DNA]</scope>
    <source>
        <strain evidence="6 7">JC444</strain>
    </source>
</reference>
<comment type="pathway">
    <text evidence="3">Purine metabolism; IMP biosynthesis via de novo pathway; formate from 10-formyl-5,6,7,8-tetrahydrofolate: step 1/1.</text>
</comment>
<dbReference type="RefSeq" id="WP_083052647.1">
    <property type="nucleotide sequence ID" value="NZ_MWQY01000024.1"/>
</dbReference>
<dbReference type="CDD" id="cd04875">
    <property type="entry name" value="ACT_F4HF-DF"/>
    <property type="match status" value="1"/>
</dbReference>
<name>A0A1Y1RVC7_9SPIO</name>
<dbReference type="CDD" id="cd08648">
    <property type="entry name" value="FMT_core_Formyl-FH4-Hydrolase_C"/>
    <property type="match status" value="1"/>
</dbReference>
<dbReference type="PRINTS" id="PR01575">
    <property type="entry name" value="FFH4HYDRLASE"/>
</dbReference>
<keyword evidence="3" id="KW-0658">Purine biosynthesis</keyword>
<sequence>MATNRPNSGDTATLLISCPDHRGIVAEVTHFIFTYNGNILHSDQHNDDETGTFFMRIEWDLKDFSIKKDKIAQAFEAIAEKFKMEWHLEFSTRVTKMAIFVSRFDHCLWDLMTRQRSGELDAEVVCIISNHTDCQSIAEYFKVPYYHLPVSRDKKAEDEARQWEILKKHKVDLIVLARYMQILSDAFVQRYKNRIINIHHSFLPAFIGAKPYHQAYSRGVKIIGATSHYVTADLDQGPIIEQDVTRISHRDTVTDLVQKGKNLEKMVLSRAVRLHLDHKILVFGNKTVVFD</sequence>
<proteinExistence type="inferred from homology"/>
<dbReference type="Proteomes" id="UP000192343">
    <property type="component" value="Unassembled WGS sequence"/>
</dbReference>
<dbReference type="NCBIfam" id="TIGR00655">
    <property type="entry name" value="PurU"/>
    <property type="match status" value="1"/>
</dbReference>
<dbReference type="PANTHER" id="PTHR42706:SF1">
    <property type="entry name" value="FORMYLTETRAHYDROFOLATE DEFORMYLASE 2, MITOCHONDRIAL"/>
    <property type="match status" value="1"/>
</dbReference>
<dbReference type="InterPro" id="IPR004810">
    <property type="entry name" value="PurU"/>
</dbReference>
<dbReference type="Gene3D" id="3.40.50.170">
    <property type="entry name" value="Formyl transferase, N-terminal domain"/>
    <property type="match status" value="1"/>
</dbReference>
<evidence type="ECO:0000259" key="5">
    <source>
        <dbReference type="PROSITE" id="PS51671"/>
    </source>
</evidence>
<comment type="function">
    <text evidence="3">Catalyzes the hydrolysis of 10-formyltetrahydrofolate (formyl-FH4) to formate and tetrahydrofolate (FH4).</text>
</comment>
<dbReference type="InterPro" id="IPR002912">
    <property type="entry name" value="ACT_dom"/>
</dbReference>
<gene>
    <name evidence="3" type="primary">purU</name>
    <name evidence="6" type="ORF">B4O97_16815</name>
</gene>
<dbReference type="PROSITE" id="PS51671">
    <property type="entry name" value="ACT"/>
    <property type="match status" value="1"/>
</dbReference>
<dbReference type="EMBL" id="MWQY01000024">
    <property type="protein sequence ID" value="ORC31808.1"/>
    <property type="molecule type" value="Genomic_DNA"/>
</dbReference>
<evidence type="ECO:0000256" key="1">
    <source>
        <dbReference type="ARBA" id="ARBA00022563"/>
    </source>
</evidence>
<comment type="caution">
    <text evidence="6">The sequence shown here is derived from an EMBL/GenBank/DDBJ whole genome shotgun (WGS) entry which is preliminary data.</text>
</comment>
<dbReference type="InterPro" id="IPR002376">
    <property type="entry name" value="Formyl_transf_N"/>
</dbReference>
<dbReference type="Pfam" id="PF00551">
    <property type="entry name" value="Formyl_trans_N"/>
    <property type="match status" value="1"/>
</dbReference>
<feature type="active site" evidence="3">
    <location>
        <position position="235"/>
    </location>
</feature>
<dbReference type="NCBIfam" id="NF004684">
    <property type="entry name" value="PRK06027.1"/>
    <property type="match status" value="1"/>
</dbReference>
<accession>A0A1Y1RVC7</accession>
<dbReference type="GO" id="GO:0008864">
    <property type="term" value="F:formyltetrahydrofolate deformylase activity"/>
    <property type="evidence" value="ECO:0007669"/>
    <property type="project" value="UniProtKB-UniRule"/>
</dbReference>
<dbReference type="SUPFAM" id="SSF55021">
    <property type="entry name" value="ACT-like"/>
    <property type="match status" value="1"/>
</dbReference>
<evidence type="ECO:0000313" key="6">
    <source>
        <dbReference type="EMBL" id="ORC31808.1"/>
    </source>
</evidence>
<dbReference type="InterPro" id="IPR045865">
    <property type="entry name" value="ACT-like_dom_sf"/>
</dbReference>
<dbReference type="AlphaFoldDB" id="A0A1Y1RVC7"/>
<dbReference type="EC" id="3.5.1.10" evidence="3 4"/>
<dbReference type="OrthoDB" id="9806170at2"/>
<dbReference type="SUPFAM" id="SSF53328">
    <property type="entry name" value="Formyltransferase"/>
    <property type="match status" value="1"/>
</dbReference>
<keyword evidence="7" id="KW-1185">Reference proteome</keyword>
<dbReference type="PANTHER" id="PTHR42706">
    <property type="entry name" value="FORMYLTETRAHYDROFOLATE DEFORMYLASE"/>
    <property type="match status" value="1"/>
</dbReference>
<dbReference type="InterPro" id="IPR044074">
    <property type="entry name" value="PurU_ACT"/>
</dbReference>
<dbReference type="STRING" id="1963862.B4O97_16815"/>
<keyword evidence="1 3" id="KW-0554">One-carbon metabolism</keyword>
<protein>
    <recommendedName>
        <fullName evidence="3 4">Formyltetrahydrofolate deformylase</fullName>
        <ecNumber evidence="3 4">3.5.1.10</ecNumber>
    </recommendedName>
    <alternativeName>
        <fullName evidence="3">Formyl-FH(4) hydrolase</fullName>
    </alternativeName>
</protein>
<evidence type="ECO:0000256" key="3">
    <source>
        <dbReference type="HAMAP-Rule" id="MF_01927"/>
    </source>
</evidence>
<evidence type="ECO:0000256" key="2">
    <source>
        <dbReference type="ARBA" id="ARBA00022801"/>
    </source>
</evidence>